<gene>
    <name evidence="6" type="primary">Aste57867_16819</name>
    <name evidence="5" type="ORF">As57867_016761</name>
    <name evidence="6" type="ORF">ASTE57867_16819</name>
</gene>
<evidence type="ECO:0000313" key="5">
    <source>
        <dbReference type="EMBL" id="KAF0692052.1"/>
    </source>
</evidence>
<protein>
    <submittedName>
        <fullName evidence="6">Aste57867_16819 protein</fullName>
    </submittedName>
</protein>
<dbReference type="InterPro" id="IPR003726">
    <property type="entry name" value="HCY_dom"/>
</dbReference>
<sequence>MTIIELLDGGTGEELFRLGVPDDRKTWSAYALTHSEFHHTVVEVHRSYIQAGAAFITCNNYMVTPAGHFSRDEIAVHCKTAGELAVEAVRGTDHVSTKAAKPRICGSLPPLSESYRFDLVLPEDQAMPLYTLIGEALSPYVDVFLAETMSSIAEARMAVRSVVHLAKPIMVSFTLGHDGALRSGEAAVDALRMLEQFQDRGVNAILFNCCEPESITAALRTLPPTSLRLGAYANALTPVPEGWVMDGNAAQPFRADLSPPEYLKHVNNWISLGVTLVGGCCAVGPGHIDAIRSHVGH</sequence>
<dbReference type="EMBL" id="VJMH01005989">
    <property type="protein sequence ID" value="KAF0692052.1"/>
    <property type="molecule type" value="Genomic_DNA"/>
</dbReference>
<dbReference type="SUPFAM" id="SSF82282">
    <property type="entry name" value="Homocysteine S-methyltransferase"/>
    <property type="match status" value="1"/>
</dbReference>
<dbReference type="Pfam" id="PF02574">
    <property type="entry name" value="S-methyl_trans"/>
    <property type="match status" value="1"/>
</dbReference>
<dbReference type="EMBL" id="CAADRA010006010">
    <property type="protein sequence ID" value="VFT93584.1"/>
    <property type="molecule type" value="Genomic_DNA"/>
</dbReference>
<evidence type="ECO:0000259" key="4">
    <source>
        <dbReference type="PROSITE" id="PS50970"/>
    </source>
</evidence>
<feature type="binding site" evidence="3">
    <location>
        <position position="209"/>
    </location>
    <ligand>
        <name>Zn(2+)</name>
        <dbReference type="ChEBI" id="CHEBI:29105"/>
    </ligand>
</feature>
<evidence type="ECO:0000256" key="3">
    <source>
        <dbReference type="PROSITE-ProRule" id="PRU00333"/>
    </source>
</evidence>
<keyword evidence="3" id="KW-0479">Metal-binding</keyword>
<accession>A0A485L9F6</accession>
<dbReference type="GO" id="GO:0046872">
    <property type="term" value="F:metal ion binding"/>
    <property type="evidence" value="ECO:0007669"/>
    <property type="project" value="UniProtKB-KW"/>
</dbReference>
<keyword evidence="7" id="KW-1185">Reference proteome</keyword>
<feature type="binding site" evidence="3">
    <location>
        <position position="280"/>
    </location>
    <ligand>
        <name>Zn(2+)</name>
        <dbReference type="ChEBI" id="CHEBI:29105"/>
    </ligand>
</feature>
<dbReference type="PANTHER" id="PTHR11103:SF18">
    <property type="entry name" value="SLR1189 PROTEIN"/>
    <property type="match status" value="1"/>
</dbReference>
<name>A0A485L9F6_9STRA</name>
<proteinExistence type="predicted"/>
<feature type="binding site" evidence="3">
    <location>
        <position position="281"/>
    </location>
    <ligand>
        <name>Zn(2+)</name>
        <dbReference type="ChEBI" id="CHEBI:29105"/>
    </ligand>
</feature>
<keyword evidence="2 3" id="KW-0808">Transferase</keyword>
<evidence type="ECO:0000256" key="1">
    <source>
        <dbReference type="ARBA" id="ARBA00022603"/>
    </source>
</evidence>
<organism evidence="6 7">
    <name type="scientific">Aphanomyces stellatus</name>
    <dbReference type="NCBI Taxonomy" id="120398"/>
    <lineage>
        <taxon>Eukaryota</taxon>
        <taxon>Sar</taxon>
        <taxon>Stramenopiles</taxon>
        <taxon>Oomycota</taxon>
        <taxon>Saprolegniomycetes</taxon>
        <taxon>Saprolegniales</taxon>
        <taxon>Verrucalvaceae</taxon>
        <taxon>Aphanomyces</taxon>
    </lineage>
</organism>
<dbReference type="Proteomes" id="UP000332933">
    <property type="component" value="Unassembled WGS sequence"/>
</dbReference>
<dbReference type="OrthoDB" id="261426at2759"/>
<reference evidence="6 7" key="1">
    <citation type="submission" date="2019-03" db="EMBL/GenBank/DDBJ databases">
        <authorList>
            <person name="Gaulin E."/>
            <person name="Dumas B."/>
        </authorList>
    </citation>
    <scope>NUCLEOTIDE SEQUENCE [LARGE SCALE GENOMIC DNA]</scope>
    <source>
        <strain evidence="6">CBS 568.67</strain>
    </source>
</reference>
<dbReference type="InterPro" id="IPR036589">
    <property type="entry name" value="HCY_dom_sf"/>
</dbReference>
<reference evidence="5" key="2">
    <citation type="submission" date="2019-06" db="EMBL/GenBank/DDBJ databases">
        <title>Genomics analysis of Aphanomyces spp. identifies a new class of oomycete effector associated with host adaptation.</title>
        <authorList>
            <person name="Gaulin E."/>
        </authorList>
    </citation>
    <scope>NUCLEOTIDE SEQUENCE</scope>
    <source>
        <strain evidence="5">CBS 578.67</strain>
    </source>
</reference>
<dbReference type="GO" id="GO:0008168">
    <property type="term" value="F:methyltransferase activity"/>
    <property type="evidence" value="ECO:0007669"/>
    <property type="project" value="UniProtKB-UniRule"/>
</dbReference>
<evidence type="ECO:0000313" key="6">
    <source>
        <dbReference type="EMBL" id="VFT93584.1"/>
    </source>
</evidence>
<dbReference type="Gene3D" id="3.20.20.330">
    <property type="entry name" value="Homocysteine-binding-like domain"/>
    <property type="match status" value="1"/>
</dbReference>
<evidence type="ECO:0000313" key="7">
    <source>
        <dbReference type="Proteomes" id="UP000332933"/>
    </source>
</evidence>
<dbReference type="GO" id="GO:0032259">
    <property type="term" value="P:methylation"/>
    <property type="evidence" value="ECO:0007669"/>
    <property type="project" value="UniProtKB-KW"/>
</dbReference>
<comment type="cofactor">
    <cofactor evidence="3">
        <name>Zn(2+)</name>
        <dbReference type="ChEBI" id="CHEBI:29105"/>
    </cofactor>
</comment>
<dbReference type="PROSITE" id="PS50970">
    <property type="entry name" value="HCY"/>
    <property type="match status" value="1"/>
</dbReference>
<feature type="domain" description="Hcy-binding" evidence="4">
    <location>
        <begin position="1"/>
        <end position="295"/>
    </location>
</feature>
<dbReference type="AlphaFoldDB" id="A0A485L9F6"/>
<keyword evidence="1 3" id="KW-0489">Methyltransferase</keyword>
<dbReference type="PANTHER" id="PTHR11103">
    <property type="entry name" value="SLR1189 PROTEIN"/>
    <property type="match status" value="1"/>
</dbReference>
<evidence type="ECO:0000256" key="2">
    <source>
        <dbReference type="ARBA" id="ARBA00022679"/>
    </source>
</evidence>
<keyword evidence="3" id="KW-0862">Zinc</keyword>